<dbReference type="PROSITE" id="PS51202">
    <property type="entry name" value="RCK_C"/>
    <property type="match status" value="1"/>
</dbReference>
<dbReference type="InterPro" id="IPR006037">
    <property type="entry name" value="RCK_C"/>
</dbReference>
<evidence type="ECO:0000313" key="4">
    <source>
        <dbReference type="Proteomes" id="UP000287872"/>
    </source>
</evidence>
<feature type="transmembrane region" description="Helical" evidence="1">
    <location>
        <begin position="6"/>
        <end position="30"/>
    </location>
</feature>
<dbReference type="AlphaFoldDB" id="A0A401UKJ9"/>
<dbReference type="GO" id="GO:0008324">
    <property type="term" value="F:monoatomic cation transmembrane transporter activity"/>
    <property type="evidence" value="ECO:0007669"/>
    <property type="project" value="InterPro"/>
</dbReference>
<keyword evidence="4" id="KW-1185">Reference proteome</keyword>
<dbReference type="InterPro" id="IPR036721">
    <property type="entry name" value="RCK_C_sf"/>
</dbReference>
<evidence type="ECO:0000259" key="2">
    <source>
        <dbReference type="PROSITE" id="PS51202"/>
    </source>
</evidence>
<organism evidence="3 4">
    <name type="scientific">Clostridium tagluense</name>
    <dbReference type="NCBI Taxonomy" id="360422"/>
    <lineage>
        <taxon>Bacteria</taxon>
        <taxon>Bacillati</taxon>
        <taxon>Bacillota</taxon>
        <taxon>Clostridia</taxon>
        <taxon>Eubacteriales</taxon>
        <taxon>Clostridiaceae</taxon>
        <taxon>Clostridium</taxon>
    </lineage>
</organism>
<dbReference type="Pfam" id="PF02080">
    <property type="entry name" value="TrkA_C"/>
    <property type="match status" value="1"/>
</dbReference>
<keyword evidence="1" id="KW-0812">Transmembrane</keyword>
<keyword evidence="1" id="KW-0472">Membrane</keyword>
<gene>
    <name evidence="3" type="ORF">Ctaglu_16890</name>
</gene>
<comment type="caution">
    <text evidence="3">The sequence shown here is derived from an EMBL/GenBank/DDBJ whole genome shotgun (WGS) entry which is preliminary data.</text>
</comment>
<dbReference type="GO" id="GO:0006813">
    <property type="term" value="P:potassium ion transport"/>
    <property type="evidence" value="ECO:0007669"/>
    <property type="project" value="InterPro"/>
</dbReference>
<dbReference type="SUPFAM" id="SSF116726">
    <property type="entry name" value="TrkA C-terminal domain-like"/>
    <property type="match status" value="1"/>
</dbReference>
<feature type="transmembrane region" description="Helical" evidence="1">
    <location>
        <begin position="100"/>
        <end position="119"/>
    </location>
</feature>
<feature type="domain" description="RCK C-terminal" evidence="2">
    <location>
        <begin position="147"/>
        <end position="233"/>
    </location>
</feature>
<evidence type="ECO:0000256" key="1">
    <source>
        <dbReference type="SAM" id="Phobius"/>
    </source>
</evidence>
<accession>A0A401UKJ9</accession>
<dbReference type="RefSeq" id="WP_125000082.1">
    <property type="nucleotide sequence ID" value="NZ_BHYK01000008.1"/>
</dbReference>
<keyword evidence="1" id="KW-1133">Transmembrane helix</keyword>
<protein>
    <recommendedName>
        <fullName evidence="2">RCK C-terminal domain-containing protein</fullName>
    </recommendedName>
</protein>
<proteinExistence type="predicted"/>
<feature type="transmembrane region" description="Helical" evidence="1">
    <location>
        <begin position="68"/>
        <end position="94"/>
    </location>
</feature>
<evidence type="ECO:0000313" key="3">
    <source>
        <dbReference type="EMBL" id="GCD10066.1"/>
    </source>
</evidence>
<name>A0A401UKJ9_9CLOT</name>
<dbReference type="Proteomes" id="UP000287872">
    <property type="component" value="Unassembled WGS sequence"/>
</dbReference>
<dbReference type="Gene3D" id="3.30.70.1450">
    <property type="entry name" value="Regulator of K+ conductance, C-terminal domain"/>
    <property type="match status" value="1"/>
</dbReference>
<reference evidence="3 4" key="1">
    <citation type="submission" date="2018-11" db="EMBL/GenBank/DDBJ databases">
        <title>Genome sequencing and assembly of Clostridium tagluense strain A121.</title>
        <authorList>
            <person name="Murakami T."/>
            <person name="Segawa T."/>
            <person name="Shcherbakova V.A."/>
            <person name="Mori H."/>
            <person name="Yoshimura Y."/>
        </authorList>
    </citation>
    <scope>NUCLEOTIDE SEQUENCE [LARGE SCALE GENOMIC DNA]</scope>
    <source>
        <strain evidence="3 4">A121</strain>
    </source>
</reference>
<dbReference type="OrthoDB" id="369355at2"/>
<sequence length="239" mass="27347">MSINLALLILLFLVILYITIIEIFTIIFMITGVSSTRAKFQVISLLTNCGFTTTESEIIVSSRKRRKIAITIMLFGNIFNVAIVSLLVNMVISFSKNKDFNAFRSILYLLGFMVFITIIRKIPFFRVTFDNIVKRIATKVIFTKKANPMLIFDNFHGFVIVEIKIVEVPEKLNNRTLLESTISKDYGIRVLNIKRDDLLMGDISKDEVIMKNDRVLVYGPLANIIDVFEQKPSLYSRAS</sequence>
<dbReference type="EMBL" id="BHYK01000008">
    <property type="protein sequence ID" value="GCD10066.1"/>
    <property type="molecule type" value="Genomic_DNA"/>
</dbReference>